<keyword evidence="3" id="KW-0731">Sigma factor</keyword>
<evidence type="ECO:0000256" key="2">
    <source>
        <dbReference type="ARBA" id="ARBA00023015"/>
    </source>
</evidence>
<dbReference type="InterPro" id="IPR013325">
    <property type="entry name" value="RNA_pol_sigma_r2"/>
</dbReference>
<dbReference type="NCBIfam" id="TIGR02937">
    <property type="entry name" value="sigma70-ECF"/>
    <property type="match status" value="1"/>
</dbReference>
<keyword evidence="2" id="KW-0805">Transcription regulation</keyword>
<evidence type="ECO:0000313" key="8">
    <source>
        <dbReference type="Proteomes" id="UP000316614"/>
    </source>
</evidence>
<dbReference type="CDD" id="cd06171">
    <property type="entry name" value="Sigma70_r4"/>
    <property type="match status" value="1"/>
</dbReference>
<evidence type="ECO:0000259" key="6">
    <source>
        <dbReference type="Pfam" id="PF08281"/>
    </source>
</evidence>
<dbReference type="InterPro" id="IPR036388">
    <property type="entry name" value="WH-like_DNA-bd_sf"/>
</dbReference>
<accession>A0A514CJ66</accession>
<dbReference type="SUPFAM" id="SSF88946">
    <property type="entry name" value="Sigma2 domain of RNA polymerase sigma factors"/>
    <property type="match status" value="1"/>
</dbReference>
<comment type="similarity">
    <text evidence="1">Belongs to the sigma-70 factor family. ECF subfamily.</text>
</comment>
<dbReference type="RefSeq" id="WP_141615106.1">
    <property type="nucleotide sequence ID" value="NZ_CP041253.1"/>
</dbReference>
<keyword evidence="4" id="KW-0804">Transcription</keyword>
<feature type="domain" description="RNA polymerase sigma-70 region 2" evidence="5">
    <location>
        <begin position="49"/>
        <end position="115"/>
    </location>
</feature>
<dbReference type="PANTHER" id="PTHR43133:SF46">
    <property type="entry name" value="RNA POLYMERASE SIGMA-70 FACTOR ECF SUBFAMILY"/>
    <property type="match status" value="1"/>
</dbReference>
<evidence type="ECO:0000256" key="1">
    <source>
        <dbReference type="ARBA" id="ARBA00010641"/>
    </source>
</evidence>
<dbReference type="Gene3D" id="1.10.1740.10">
    <property type="match status" value="1"/>
</dbReference>
<dbReference type="Pfam" id="PF08281">
    <property type="entry name" value="Sigma70_r4_2"/>
    <property type="match status" value="1"/>
</dbReference>
<dbReference type="KEGG" id="echi:FKX85_12840"/>
<dbReference type="InterPro" id="IPR014284">
    <property type="entry name" value="RNA_pol_sigma-70_dom"/>
</dbReference>
<proteinExistence type="inferred from homology"/>
<dbReference type="GO" id="GO:0016987">
    <property type="term" value="F:sigma factor activity"/>
    <property type="evidence" value="ECO:0007669"/>
    <property type="project" value="UniProtKB-KW"/>
</dbReference>
<dbReference type="SUPFAM" id="SSF88659">
    <property type="entry name" value="Sigma3 and sigma4 domains of RNA polymerase sigma factors"/>
    <property type="match status" value="1"/>
</dbReference>
<dbReference type="InterPro" id="IPR013324">
    <property type="entry name" value="RNA_pol_sigma_r3/r4-like"/>
</dbReference>
<dbReference type="GO" id="GO:0006352">
    <property type="term" value="P:DNA-templated transcription initiation"/>
    <property type="evidence" value="ECO:0007669"/>
    <property type="project" value="InterPro"/>
</dbReference>
<sequence>MTKLNPVESNYSRRETSLPKWKLKDATTDDEAKIWADFVDGSDHALKQLYNNYVDKLYNYGTQLTHDREMVKDVVHDLFIYLVQKRDKIKSPQSIKFYLFSSFRRRLYKTLERNNKIAYQESYDRQDGFKLKVDPEMKSIRTNFTMDTKIMLENASKKLPVKQREVIMLHFFEGMSIKEIAEILGYSNPESARNLLYRSLKGLSAMLNKHHEDLLISSMLLSGEFFIS</sequence>
<dbReference type="Gene3D" id="1.10.10.10">
    <property type="entry name" value="Winged helix-like DNA-binding domain superfamily/Winged helix DNA-binding domain"/>
    <property type="match status" value="1"/>
</dbReference>
<evidence type="ECO:0000259" key="5">
    <source>
        <dbReference type="Pfam" id="PF04542"/>
    </source>
</evidence>
<protein>
    <submittedName>
        <fullName evidence="7">Sigma-70 family RNA polymerase sigma factor</fullName>
    </submittedName>
</protein>
<dbReference type="AlphaFoldDB" id="A0A514CJ66"/>
<organism evidence="7 8">
    <name type="scientific">Echinicola soli</name>
    <dbReference type="NCBI Taxonomy" id="2591634"/>
    <lineage>
        <taxon>Bacteria</taxon>
        <taxon>Pseudomonadati</taxon>
        <taxon>Bacteroidota</taxon>
        <taxon>Cytophagia</taxon>
        <taxon>Cytophagales</taxon>
        <taxon>Cyclobacteriaceae</taxon>
        <taxon>Echinicola</taxon>
    </lineage>
</organism>
<dbReference type="InterPro" id="IPR013249">
    <property type="entry name" value="RNA_pol_sigma70_r4_t2"/>
</dbReference>
<evidence type="ECO:0000313" key="7">
    <source>
        <dbReference type="EMBL" id="QDH79869.1"/>
    </source>
</evidence>
<dbReference type="OrthoDB" id="9150024at2"/>
<feature type="domain" description="RNA polymerase sigma factor 70 region 4 type 2" evidence="6">
    <location>
        <begin position="151"/>
        <end position="201"/>
    </location>
</feature>
<keyword evidence="8" id="KW-1185">Reference proteome</keyword>
<reference evidence="7 8" key="1">
    <citation type="submission" date="2019-06" db="EMBL/GenBank/DDBJ databases">
        <title>Echinicola alkalisoli sp. nov. isolated from saline soil.</title>
        <authorList>
            <person name="Sun J.-Q."/>
            <person name="Xu L."/>
        </authorList>
    </citation>
    <scope>NUCLEOTIDE SEQUENCE [LARGE SCALE GENOMIC DNA]</scope>
    <source>
        <strain evidence="7 8">LN3S3</strain>
    </source>
</reference>
<dbReference type="PANTHER" id="PTHR43133">
    <property type="entry name" value="RNA POLYMERASE ECF-TYPE SIGMA FACTO"/>
    <property type="match status" value="1"/>
</dbReference>
<dbReference type="Proteomes" id="UP000316614">
    <property type="component" value="Chromosome"/>
</dbReference>
<gene>
    <name evidence="7" type="ORF">FKX85_12840</name>
</gene>
<dbReference type="InterPro" id="IPR007627">
    <property type="entry name" value="RNA_pol_sigma70_r2"/>
</dbReference>
<dbReference type="EMBL" id="CP041253">
    <property type="protein sequence ID" value="QDH79869.1"/>
    <property type="molecule type" value="Genomic_DNA"/>
</dbReference>
<dbReference type="GO" id="GO:0003677">
    <property type="term" value="F:DNA binding"/>
    <property type="evidence" value="ECO:0007669"/>
    <property type="project" value="InterPro"/>
</dbReference>
<evidence type="ECO:0000256" key="4">
    <source>
        <dbReference type="ARBA" id="ARBA00023163"/>
    </source>
</evidence>
<dbReference type="Pfam" id="PF04542">
    <property type="entry name" value="Sigma70_r2"/>
    <property type="match status" value="1"/>
</dbReference>
<evidence type="ECO:0000256" key="3">
    <source>
        <dbReference type="ARBA" id="ARBA00023082"/>
    </source>
</evidence>
<name>A0A514CJ66_9BACT</name>
<dbReference type="InterPro" id="IPR039425">
    <property type="entry name" value="RNA_pol_sigma-70-like"/>
</dbReference>